<organism evidence="1 2">
    <name type="scientific">Corchorus olitorius</name>
    <dbReference type="NCBI Taxonomy" id="93759"/>
    <lineage>
        <taxon>Eukaryota</taxon>
        <taxon>Viridiplantae</taxon>
        <taxon>Streptophyta</taxon>
        <taxon>Embryophyta</taxon>
        <taxon>Tracheophyta</taxon>
        <taxon>Spermatophyta</taxon>
        <taxon>Magnoliopsida</taxon>
        <taxon>eudicotyledons</taxon>
        <taxon>Gunneridae</taxon>
        <taxon>Pentapetalae</taxon>
        <taxon>rosids</taxon>
        <taxon>malvids</taxon>
        <taxon>Malvales</taxon>
        <taxon>Malvaceae</taxon>
        <taxon>Grewioideae</taxon>
        <taxon>Apeibeae</taxon>
        <taxon>Corchorus</taxon>
    </lineage>
</organism>
<name>A0A1R3GNA1_9ROSI</name>
<dbReference type="Proteomes" id="UP000187203">
    <property type="component" value="Unassembled WGS sequence"/>
</dbReference>
<keyword evidence="2" id="KW-1185">Reference proteome</keyword>
<evidence type="ECO:0000313" key="2">
    <source>
        <dbReference type="Proteomes" id="UP000187203"/>
    </source>
</evidence>
<proteinExistence type="predicted"/>
<dbReference type="EMBL" id="AWUE01022119">
    <property type="protein sequence ID" value="OMO59490.1"/>
    <property type="molecule type" value="Genomic_DNA"/>
</dbReference>
<sequence>MNCLSSKPRRIEGMGLSVADVAKWDGLEACLGQPKVDNPT</sequence>
<evidence type="ECO:0000313" key="1">
    <source>
        <dbReference type="EMBL" id="OMO59490.1"/>
    </source>
</evidence>
<accession>A0A1R3GNA1</accession>
<protein>
    <submittedName>
        <fullName evidence="1">Uncharacterized protein</fullName>
    </submittedName>
</protein>
<gene>
    <name evidence="1" type="ORF">COLO4_34200</name>
</gene>
<dbReference type="AlphaFoldDB" id="A0A1R3GNA1"/>
<reference evidence="2" key="1">
    <citation type="submission" date="2013-09" db="EMBL/GenBank/DDBJ databases">
        <title>Corchorus olitorius genome sequencing.</title>
        <authorList>
            <person name="Alam M."/>
            <person name="Haque M.S."/>
            <person name="Islam M.S."/>
            <person name="Emdad E.M."/>
            <person name="Islam M.M."/>
            <person name="Ahmed B."/>
            <person name="Halim A."/>
            <person name="Hossen Q.M.M."/>
            <person name="Hossain M.Z."/>
            <person name="Ahmed R."/>
            <person name="Khan M.M."/>
            <person name="Islam R."/>
            <person name="Rashid M.M."/>
            <person name="Khan S.A."/>
            <person name="Rahman M.S."/>
            <person name="Alam M."/>
            <person name="Yahiya A.S."/>
            <person name="Khan M.S."/>
            <person name="Azam M.S."/>
            <person name="Haque T."/>
            <person name="Lashkar M.Z.H."/>
            <person name="Akhand A.I."/>
            <person name="Morshed G."/>
            <person name="Roy S."/>
            <person name="Uddin K.S."/>
            <person name="Rabeya T."/>
            <person name="Hossain A.S."/>
            <person name="Chowdhury A."/>
            <person name="Snigdha A.R."/>
            <person name="Mortoza M.S."/>
            <person name="Matin S.A."/>
            <person name="Hoque S.M.E."/>
            <person name="Islam M.K."/>
            <person name="Roy D.K."/>
            <person name="Haider R."/>
            <person name="Moosa M.M."/>
            <person name="Elias S.M."/>
            <person name="Hasan A.M."/>
            <person name="Jahan S."/>
            <person name="Shafiuddin M."/>
            <person name="Mahmood N."/>
            <person name="Shommy N.S."/>
        </authorList>
    </citation>
    <scope>NUCLEOTIDE SEQUENCE [LARGE SCALE GENOMIC DNA]</scope>
    <source>
        <strain evidence="2">cv. O-4</strain>
    </source>
</reference>
<comment type="caution">
    <text evidence="1">The sequence shown here is derived from an EMBL/GenBank/DDBJ whole genome shotgun (WGS) entry which is preliminary data.</text>
</comment>